<comment type="caution">
    <text evidence="2">The sequence shown here is derived from an EMBL/GenBank/DDBJ whole genome shotgun (WGS) entry which is preliminary data.</text>
</comment>
<evidence type="ECO:0000256" key="1">
    <source>
        <dbReference type="SAM" id="MobiDB-lite"/>
    </source>
</evidence>
<sequence length="277" mass="30069">MDEQTKPNFNANLSVGQDFPTDRPLTDFLQAKAQVRLDEPSEAAVVGTSAVEPEDSVRQFASPIDEPEGTLVVMPAVSGRPEDNRTVVALRALRQMEQQLAAVIRLLGADGQTTADGMPPEPQVSTRPSFGNGDWSAAPREDLSTLKPIDGRVVEGVFDGRGMVGSDGKCYLVPPNYASKSKLVEGDMLKLTITPKGSFIYKQIGPIDRSRLIGSLGYDQTTGEYYATSDNRRWNVIKASVTYFKGEPGDEVVLLVPKNAPSKWAAVENIIKRSSLV</sequence>
<feature type="region of interest" description="Disordered" evidence="1">
    <location>
        <begin position="1"/>
        <end position="20"/>
    </location>
</feature>
<reference evidence="3" key="1">
    <citation type="submission" date="2017-09" db="EMBL/GenBank/DDBJ databases">
        <title>Depth-based differentiation of microbial function through sediment-hosted aquifers and enrichment of novel symbionts in the deep terrestrial subsurface.</title>
        <authorList>
            <person name="Probst A.J."/>
            <person name="Ladd B."/>
            <person name="Jarett J.K."/>
            <person name="Geller-Mcgrath D.E."/>
            <person name="Sieber C.M.K."/>
            <person name="Emerson J.B."/>
            <person name="Anantharaman K."/>
            <person name="Thomas B.C."/>
            <person name="Malmstrom R."/>
            <person name="Stieglmeier M."/>
            <person name="Klingl A."/>
            <person name="Woyke T."/>
            <person name="Ryan C.M."/>
            <person name="Banfield J.F."/>
        </authorList>
    </citation>
    <scope>NUCLEOTIDE SEQUENCE [LARGE SCALE GENOMIC DNA]</scope>
</reference>
<dbReference type="Proteomes" id="UP000230973">
    <property type="component" value="Unassembled WGS sequence"/>
</dbReference>
<organism evidence="2 3">
    <name type="scientific">Candidatus Uhrbacteria bacterium CG_4_10_14_0_8_um_filter_58_22</name>
    <dbReference type="NCBI Taxonomy" id="1975029"/>
    <lineage>
        <taxon>Bacteria</taxon>
        <taxon>Candidatus Uhriibacteriota</taxon>
    </lineage>
</organism>
<name>A0A2M7Q9Y5_9BACT</name>
<feature type="compositionally biased region" description="Polar residues" evidence="1">
    <location>
        <begin position="1"/>
        <end position="15"/>
    </location>
</feature>
<evidence type="ECO:0008006" key="4">
    <source>
        <dbReference type="Google" id="ProtNLM"/>
    </source>
</evidence>
<accession>A0A2M7Q9Y5</accession>
<evidence type="ECO:0000313" key="3">
    <source>
        <dbReference type="Proteomes" id="UP000230973"/>
    </source>
</evidence>
<protein>
    <recommendedName>
        <fullName evidence="4">50S ribosomal protein L7/L12</fullName>
    </recommendedName>
</protein>
<evidence type="ECO:0000313" key="2">
    <source>
        <dbReference type="EMBL" id="PIY61957.1"/>
    </source>
</evidence>
<dbReference type="AlphaFoldDB" id="A0A2M7Q9Y5"/>
<gene>
    <name evidence="2" type="ORF">COY93_04405</name>
</gene>
<dbReference type="EMBL" id="PFLC01000058">
    <property type="protein sequence ID" value="PIY61957.1"/>
    <property type="molecule type" value="Genomic_DNA"/>
</dbReference>
<feature type="region of interest" description="Disordered" evidence="1">
    <location>
        <begin position="112"/>
        <end position="140"/>
    </location>
</feature>
<proteinExistence type="predicted"/>